<gene>
    <name evidence="6" type="ORF">TAV2_LOCUS5953</name>
</gene>
<dbReference type="PANTHER" id="PTHR24222">
    <property type="entry name" value="ABC TRANSPORTER B FAMILY"/>
    <property type="match status" value="1"/>
</dbReference>
<organism evidence="6 7">
    <name type="scientific">Thlaspi arvense</name>
    <name type="common">Field penny-cress</name>
    <dbReference type="NCBI Taxonomy" id="13288"/>
    <lineage>
        <taxon>Eukaryota</taxon>
        <taxon>Viridiplantae</taxon>
        <taxon>Streptophyta</taxon>
        <taxon>Embryophyta</taxon>
        <taxon>Tracheophyta</taxon>
        <taxon>Spermatophyta</taxon>
        <taxon>Magnoliopsida</taxon>
        <taxon>eudicotyledons</taxon>
        <taxon>Gunneridae</taxon>
        <taxon>Pentapetalae</taxon>
        <taxon>rosids</taxon>
        <taxon>malvids</taxon>
        <taxon>Brassicales</taxon>
        <taxon>Brassicaceae</taxon>
        <taxon>Thlaspideae</taxon>
        <taxon>Thlaspi</taxon>
    </lineage>
</organism>
<reference evidence="6 7" key="1">
    <citation type="submission" date="2022-03" db="EMBL/GenBank/DDBJ databases">
        <authorList>
            <person name="Nunn A."/>
            <person name="Chopra R."/>
            <person name="Nunn A."/>
            <person name="Contreras Garrido A."/>
        </authorList>
    </citation>
    <scope>NUCLEOTIDE SEQUENCE [LARGE SCALE GENOMIC DNA]</scope>
</reference>
<evidence type="ECO:0000256" key="2">
    <source>
        <dbReference type="ARBA" id="ARBA00022692"/>
    </source>
</evidence>
<comment type="subcellular location">
    <subcellularLocation>
        <location evidence="1">Membrane</location>
        <topology evidence="1">Multi-pass membrane protein</topology>
    </subcellularLocation>
</comment>
<dbReference type="PANTHER" id="PTHR24222:SF63">
    <property type="entry name" value="ATP BINDING CASSETTE SUBFAMILY B"/>
    <property type="match status" value="1"/>
</dbReference>
<dbReference type="Gene3D" id="1.20.1560.10">
    <property type="entry name" value="ABC transporter type 1, transmembrane domain"/>
    <property type="match status" value="1"/>
</dbReference>
<dbReference type="Proteomes" id="UP000836841">
    <property type="component" value="Chromosome 2"/>
</dbReference>
<dbReference type="GO" id="GO:0005886">
    <property type="term" value="C:plasma membrane"/>
    <property type="evidence" value="ECO:0007669"/>
    <property type="project" value="TreeGrafter"/>
</dbReference>
<name>A0AAU9RT58_THLAR</name>
<keyword evidence="2" id="KW-0812">Transmembrane</keyword>
<dbReference type="InterPro" id="IPR036640">
    <property type="entry name" value="ABC1_TM_sf"/>
</dbReference>
<keyword evidence="7" id="KW-1185">Reference proteome</keyword>
<dbReference type="InterPro" id="IPR039421">
    <property type="entry name" value="Type_1_exporter"/>
</dbReference>
<proteinExistence type="predicted"/>
<dbReference type="GO" id="GO:0042626">
    <property type="term" value="F:ATPase-coupled transmembrane transporter activity"/>
    <property type="evidence" value="ECO:0007669"/>
    <property type="project" value="TreeGrafter"/>
</dbReference>
<evidence type="ECO:0000256" key="4">
    <source>
        <dbReference type="ARBA" id="ARBA00023136"/>
    </source>
</evidence>
<accession>A0AAU9RT58</accession>
<evidence type="ECO:0000256" key="3">
    <source>
        <dbReference type="ARBA" id="ARBA00022989"/>
    </source>
</evidence>
<feature type="non-terminal residue" evidence="6">
    <location>
        <position position="172"/>
    </location>
</feature>
<keyword evidence="3" id="KW-1133">Transmembrane helix</keyword>
<dbReference type="EMBL" id="OU466858">
    <property type="protein sequence ID" value="CAH2046533.1"/>
    <property type="molecule type" value="Genomic_DNA"/>
</dbReference>
<dbReference type="GO" id="GO:0005524">
    <property type="term" value="F:ATP binding"/>
    <property type="evidence" value="ECO:0007669"/>
    <property type="project" value="InterPro"/>
</dbReference>
<evidence type="ECO:0000313" key="7">
    <source>
        <dbReference type="Proteomes" id="UP000836841"/>
    </source>
</evidence>
<protein>
    <recommendedName>
        <fullName evidence="8">ABC transmembrane type-1 domain-containing protein</fullName>
    </recommendedName>
</protein>
<sequence length="172" mass="20112">RSLNRDANIVEEVSETKRSREEEVKKTEKDHEKTKTVPLYKLLAFADSFDFLLMILGTLGSIGNGLSFPIMTILFGDVVDAFGQNQSSSNVTDQVSKVDQMMLSLNLRSILTVANNMSFLTHSLNRIVWLDDFWRKTSSKNTEYVSKDNTKTRYRLFRRGYKYRRRRWKNVR</sequence>
<evidence type="ECO:0000256" key="5">
    <source>
        <dbReference type="SAM" id="MobiDB-lite"/>
    </source>
</evidence>
<keyword evidence="4" id="KW-0472">Membrane</keyword>
<feature type="non-terminal residue" evidence="6">
    <location>
        <position position="1"/>
    </location>
</feature>
<dbReference type="AlphaFoldDB" id="A0AAU9RT58"/>
<evidence type="ECO:0000313" key="6">
    <source>
        <dbReference type="EMBL" id="CAH2046533.1"/>
    </source>
</evidence>
<evidence type="ECO:0008006" key="8">
    <source>
        <dbReference type="Google" id="ProtNLM"/>
    </source>
</evidence>
<evidence type="ECO:0000256" key="1">
    <source>
        <dbReference type="ARBA" id="ARBA00004141"/>
    </source>
</evidence>
<feature type="compositionally biased region" description="Basic and acidic residues" evidence="5">
    <location>
        <begin position="14"/>
        <end position="31"/>
    </location>
</feature>
<feature type="region of interest" description="Disordered" evidence="5">
    <location>
        <begin position="1"/>
        <end position="31"/>
    </location>
</feature>